<proteinExistence type="predicted"/>
<keyword evidence="2 6" id="KW-0694">RNA-binding</keyword>
<dbReference type="EMBL" id="JAAARO010000013">
    <property type="protein sequence ID" value="KAF5738221.1"/>
    <property type="molecule type" value="Genomic_DNA"/>
</dbReference>
<evidence type="ECO:0000259" key="8">
    <source>
        <dbReference type="PROSITE" id="PS50102"/>
    </source>
</evidence>
<keyword evidence="5" id="KW-0539">Nucleus</keyword>
<name>A0A7J7CVW7_TRIWF</name>
<evidence type="ECO:0000256" key="1">
    <source>
        <dbReference type="ARBA" id="ARBA00004123"/>
    </source>
</evidence>
<evidence type="ECO:0000313" key="11">
    <source>
        <dbReference type="Proteomes" id="UP000593562"/>
    </source>
</evidence>
<dbReference type="PANTHER" id="PTHR10501">
    <property type="entry name" value="U1 SMALL NUCLEAR RIBONUCLEOPROTEIN A/U2 SMALL NUCLEAR RIBONUCLEOPROTEIN B"/>
    <property type="match status" value="1"/>
</dbReference>
<dbReference type="SMART" id="SM00360">
    <property type="entry name" value="RRM"/>
    <property type="match status" value="2"/>
</dbReference>
<keyword evidence="4" id="KW-0804">Transcription</keyword>
<dbReference type="InterPro" id="IPR011598">
    <property type="entry name" value="bHLH_dom"/>
</dbReference>
<feature type="compositionally biased region" description="Basic and acidic residues" evidence="7">
    <location>
        <begin position="475"/>
        <end position="487"/>
    </location>
</feature>
<dbReference type="PROSITE" id="PS50888">
    <property type="entry name" value="BHLH"/>
    <property type="match status" value="1"/>
</dbReference>
<evidence type="ECO:0000256" key="3">
    <source>
        <dbReference type="ARBA" id="ARBA00023015"/>
    </source>
</evidence>
<dbReference type="SUPFAM" id="SSF47459">
    <property type="entry name" value="HLH, helix-loop-helix DNA-binding domain"/>
    <property type="match status" value="1"/>
</dbReference>
<dbReference type="Gene3D" id="4.10.280.10">
    <property type="entry name" value="Helix-loop-helix DNA-binding domain"/>
    <property type="match status" value="1"/>
</dbReference>
<dbReference type="Pfam" id="PF00076">
    <property type="entry name" value="RRM_1"/>
    <property type="match status" value="2"/>
</dbReference>
<feature type="domain" description="BHLH" evidence="9">
    <location>
        <begin position="475"/>
        <end position="524"/>
    </location>
</feature>
<feature type="region of interest" description="Disordered" evidence="7">
    <location>
        <begin position="142"/>
        <end position="173"/>
    </location>
</feature>
<feature type="domain" description="RRM" evidence="8">
    <location>
        <begin position="65"/>
        <end position="144"/>
    </location>
</feature>
<evidence type="ECO:0000256" key="2">
    <source>
        <dbReference type="ARBA" id="ARBA00022884"/>
    </source>
</evidence>
<keyword evidence="3" id="KW-0805">Transcription regulation</keyword>
<dbReference type="FunCoup" id="A0A7J7CVW7">
    <property type="interactions" value="1395"/>
</dbReference>
<reference evidence="10 11" key="1">
    <citation type="journal article" date="2020" name="Nat. Commun.">
        <title>Genome of Tripterygium wilfordii and identification of cytochrome P450 involved in triptolide biosynthesis.</title>
        <authorList>
            <person name="Tu L."/>
            <person name="Su P."/>
            <person name="Zhang Z."/>
            <person name="Gao L."/>
            <person name="Wang J."/>
            <person name="Hu T."/>
            <person name="Zhou J."/>
            <person name="Zhang Y."/>
            <person name="Zhao Y."/>
            <person name="Liu Y."/>
            <person name="Song Y."/>
            <person name="Tong Y."/>
            <person name="Lu Y."/>
            <person name="Yang J."/>
            <person name="Xu C."/>
            <person name="Jia M."/>
            <person name="Peters R.J."/>
            <person name="Huang L."/>
            <person name="Gao W."/>
        </authorList>
    </citation>
    <scope>NUCLEOTIDE SEQUENCE [LARGE SCALE GENOMIC DNA]</scope>
    <source>
        <strain evidence="11">cv. XIE 37</strain>
        <tissue evidence="10">Leaf</tissue>
    </source>
</reference>
<keyword evidence="11" id="KW-1185">Reference proteome</keyword>
<accession>A0A7J7CVW7</accession>
<sequence>MDDMAAYYPPPGVVNYPYYQHPPPPPQPQPQPAPPPLQPYIPQQQTPFPSYAYSHAQYAPQDQVRTLFVAGLPEDVKPREIYHLFREFPGYESSHLRTPTKKSQPFAFAVFYDQQSAIAAMHALNGMIFDLEKGSNLHIDLAKSNSRSKRQRTDDEWHSSYKKAKGSADSGFGSAHMPGMSNSAYKTIGYPSAQSTGSFNGRNENDSAAAKYNNFAAPPCPTLFVANLGPGCSEQELIQVFSRCSGFLKLKMQSTYGAPVAFVDFQDTSSSTGALNHLQAHEAVVWAATAASLVVGSFEGIDEQEMAAVGSSYWRSQSTKCMVSSLIRQNPQTLNCTDTNIYFPIVDYDPMSVTFDDSDPDTVVVPNSSWSSSTSSLITHTQSIPVEVPDRSSRLLYAEGLTAVDSSDGANVSSSGYVLGNVRVASMANEHSSSFGASENETDEYDCESEEGLDALAEELQAKPAPPRSSSKRSRAAEFHNLSEKRRRSRINEKMKALQNLIPNSNKTGKASMLDEAIEYLKGRHECKMGIPLVSQAFQFFLAHVR</sequence>
<evidence type="ECO:0000256" key="5">
    <source>
        <dbReference type="ARBA" id="ARBA00023242"/>
    </source>
</evidence>
<gene>
    <name evidence="10" type="ORF">HS088_TW13G01117</name>
</gene>
<dbReference type="InterPro" id="IPR036638">
    <property type="entry name" value="HLH_DNA-bd_sf"/>
</dbReference>
<organism evidence="10 11">
    <name type="scientific">Tripterygium wilfordii</name>
    <name type="common">Thunder God vine</name>
    <dbReference type="NCBI Taxonomy" id="458696"/>
    <lineage>
        <taxon>Eukaryota</taxon>
        <taxon>Viridiplantae</taxon>
        <taxon>Streptophyta</taxon>
        <taxon>Embryophyta</taxon>
        <taxon>Tracheophyta</taxon>
        <taxon>Spermatophyta</taxon>
        <taxon>Magnoliopsida</taxon>
        <taxon>eudicotyledons</taxon>
        <taxon>Gunneridae</taxon>
        <taxon>Pentapetalae</taxon>
        <taxon>rosids</taxon>
        <taxon>fabids</taxon>
        <taxon>Celastrales</taxon>
        <taxon>Celastraceae</taxon>
        <taxon>Tripterygium</taxon>
    </lineage>
</organism>
<feature type="compositionally biased region" description="Pro residues" evidence="7">
    <location>
        <begin position="20"/>
        <end position="38"/>
    </location>
</feature>
<dbReference type="CDD" id="cd11445">
    <property type="entry name" value="bHLH_AtPIF_like"/>
    <property type="match status" value="1"/>
</dbReference>
<dbReference type="InterPro" id="IPR000504">
    <property type="entry name" value="RRM_dom"/>
</dbReference>
<dbReference type="PROSITE" id="PS50102">
    <property type="entry name" value="RRM"/>
    <property type="match status" value="2"/>
</dbReference>
<feature type="region of interest" description="Disordered" evidence="7">
    <location>
        <begin position="462"/>
        <end position="487"/>
    </location>
</feature>
<feature type="domain" description="RRM" evidence="8">
    <location>
        <begin position="221"/>
        <end position="300"/>
    </location>
</feature>
<dbReference type="Pfam" id="PF00010">
    <property type="entry name" value="HLH"/>
    <property type="match status" value="1"/>
</dbReference>
<comment type="caution">
    <text evidence="10">The sequence shown here is derived from an EMBL/GenBank/DDBJ whole genome shotgun (WGS) entry which is preliminary data.</text>
</comment>
<feature type="region of interest" description="Disordered" evidence="7">
    <location>
        <begin position="17"/>
        <end position="38"/>
    </location>
</feature>
<dbReference type="GO" id="GO:0003723">
    <property type="term" value="F:RNA binding"/>
    <property type="evidence" value="ECO:0007669"/>
    <property type="project" value="UniProtKB-UniRule"/>
</dbReference>
<dbReference type="InterPro" id="IPR047265">
    <property type="entry name" value="PIF1-like_bHLH"/>
</dbReference>
<dbReference type="AlphaFoldDB" id="A0A7J7CVW7"/>
<evidence type="ECO:0000259" key="9">
    <source>
        <dbReference type="PROSITE" id="PS50888"/>
    </source>
</evidence>
<dbReference type="Gene3D" id="3.30.70.330">
    <property type="match status" value="2"/>
</dbReference>
<evidence type="ECO:0000256" key="6">
    <source>
        <dbReference type="PROSITE-ProRule" id="PRU00176"/>
    </source>
</evidence>
<dbReference type="Proteomes" id="UP000593562">
    <property type="component" value="Unassembled WGS sequence"/>
</dbReference>
<comment type="subcellular location">
    <subcellularLocation>
        <location evidence="1">Nucleus</location>
    </subcellularLocation>
</comment>
<evidence type="ECO:0000313" key="10">
    <source>
        <dbReference type="EMBL" id="KAF5738221.1"/>
    </source>
</evidence>
<dbReference type="InterPro" id="IPR012677">
    <property type="entry name" value="Nucleotide-bd_a/b_plait_sf"/>
</dbReference>
<dbReference type="FunFam" id="3.30.70.330:FF:000335">
    <property type="entry name" value="RNA-binding protein with multiple splicing 2"/>
    <property type="match status" value="1"/>
</dbReference>
<dbReference type="GO" id="GO:0046983">
    <property type="term" value="F:protein dimerization activity"/>
    <property type="evidence" value="ECO:0007669"/>
    <property type="project" value="InterPro"/>
</dbReference>
<dbReference type="SUPFAM" id="SSF54928">
    <property type="entry name" value="RNA-binding domain, RBD"/>
    <property type="match status" value="1"/>
</dbReference>
<dbReference type="GO" id="GO:0005634">
    <property type="term" value="C:nucleus"/>
    <property type="evidence" value="ECO:0007669"/>
    <property type="project" value="UniProtKB-SubCell"/>
</dbReference>
<evidence type="ECO:0000256" key="4">
    <source>
        <dbReference type="ARBA" id="ARBA00023163"/>
    </source>
</evidence>
<protein>
    <submittedName>
        <fullName evidence="10">Uncharacterized protein</fullName>
    </submittedName>
</protein>
<dbReference type="SMART" id="SM00353">
    <property type="entry name" value="HLH"/>
    <property type="match status" value="1"/>
</dbReference>
<evidence type="ECO:0000256" key="7">
    <source>
        <dbReference type="SAM" id="MobiDB-lite"/>
    </source>
</evidence>
<dbReference type="InParanoid" id="A0A7J7CVW7"/>
<dbReference type="InterPro" id="IPR035979">
    <property type="entry name" value="RBD_domain_sf"/>
</dbReference>